<dbReference type="PANTHER" id="PTHR32044:SF80">
    <property type="entry name" value="XYLOGLUCAN GLYCOSYLTRANSFERASE 2-RELATED"/>
    <property type="match status" value="1"/>
</dbReference>
<reference evidence="7 8" key="1">
    <citation type="submission" date="2023-10" db="EMBL/GenBank/DDBJ databases">
        <title>Novel methanotroph of the genus Methylocapsa from a subarctic wetland.</title>
        <authorList>
            <person name="Belova S.E."/>
            <person name="Oshkin I.Y."/>
            <person name="Miroshnikov K."/>
            <person name="Dedysh S.N."/>
        </authorList>
    </citation>
    <scope>NUCLEOTIDE SEQUENCE [LARGE SCALE GENOMIC DNA]</scope>
    <source>
        <strain evidence="7 8">RX1</strain>
    </source>
</reference>
<dbReference type="EC" id="2.4.-.-" evidence="7"/>
<keyword evidence="2 7" id="KW-0808">Transferase</keyword>
<dbReference type="Proteomes" id="UP001626536">
    <property type="component" value="Chromosome"/>
</dbReference>
<keyword evidence="4 6" id="KW-1133">Transmembrane helix</keyword>
<comment type="subcellular location">
    <subcellularLocation>
        <location evidence="1">Endomembrane system</location>
    </subcellularLocation>
</comment>
<dbReference type="Gene3D" id="3.90.550.10">
    <property type="entry name" value="Spore Coat Polysaccharide Biosynthesis Protein SpsA, Chain A"/>
    <property type="match status" value="1"/>
</dbReference>
<feature type="transmembrane region" description="Helical" evidence="6">
    <location>
        <begin position="319"/>
        <end position="344"/>
    </location>
</feature>
<name>A0ABZ0HND7_9HYPH</name>
<keyword evidence="5 6" id="KW-0472">Membrane</keyword>
<dbReference type="SUPFAM" id="SSF53448">
    <property type="entry name" value="Nucleotide-diphospho-sugar transferases"/>
    <property type="match status" value="1"/>
</dbReference>
<gene>
    <name evidence="7" type="ORF">RZS28_10450</name>
</gene>
<dbReference type="EMBL" id="CP136862">
    <property type="protein sequence ID" value="WOJ88265.1"/>
    <property type="molecule type" value="Genomic_DNA"/>
</dbReference>
<dbReference type="PANTHER" id="PTHR32044">
    <property type="entry name" value="GLUCOMANNAN 4-BETA-MANNOSYLTRANSFERASE 9"/>
    <property type="match status" value="1"/>
</dbReference>
<keyword evidence="7" id="KW-0328">Glycosyltransferase</keyword>
<feature type="transmembrane region" description="Helical" evidence="6">
    <location>
        <begin position="15"/>
        <end position="38"/>
    </location>
</feature>
<proteinExistence type="predicted"/>
<evidence type="ECO:0000313" key="7">
    <source>
        <dbReference type="EMBL" id="WOJ88265.1"/>
    </source>
</evidence>
<evidence type="ECO:0000313" key="8">
    <source>
        <dbReference type="Proteomes" id="UP001626536"/>
    </source>
</evidence>
<dbReference type="RefSeq" id="WP_407337705.1">
    <property type="nucleotide sequence ID" value="NZ_CP136862.1"/>
</dbReference>
<dbReference type="GO" id="GO:0016757">
    <property type="term" value="F:glycosyltransferase activity"/>
    <property type="evidence" value="ECO:0007669"/>
    <property type="project" value="UniProtKB-KW"/>
</dbReference>
<evidence type="ECO:0000256" key="4">
    <source>
        <dbReference type="ARBA" id="ARBA00022989"/>
    </source>
</evidence>
<dbReference type="Pfam" id="PF13641">
    <property type="entry name" value="Glyco_tranf_2_3"/>
    <property type="match status" value="1"/>
</dbReference>
<organism evidence="7 8">
    <name type="scientific">Methylocapsa polymorpha</name>
    <dbReference type="NCBI Taxonomy" id="3080828"/>
    <lineage>
        <taxon>Bacteria</taxon>
        <taxon>Pseudomonadati</taxon>
        <taxon>Pseudomonadota</taxon>
        <taxon>Alphaproteobacteria</taxon>
        <taxon>Hyphomicrobiales</taxon>
        <taxon>Beijerinckiaceae</taxon>
        <taxon>Methylocapsa</taxon>
    </lineage>
</organism>
<evidence type="ECO:0000256" key="3">
    <source>
        <dbReference type="ARBA" id="ARBA00022692"/>
    </source>
</evidence>
<evidence type="ECO:0000256" key="6">
    <source>
        <dbReference type="SAM" id="Phobius"/>
    </source>
</evidence>
<keyword evidence="3 6" id="KW-0812">Transmembrane</keyword>
<sequence length="434" mass="47573">MGFFDLLKLISEASFTISVLGLLFVGGGFLSLIGINIYHRATGRAWGRPLSAAVPAEADLPHILVQIPVFNEAEMVADALRSSAALDWPQDRLHIQLLDDSSDETCAIAAGVIGALHEQGYDVLHLRRGDRSGYKAGALAAGLIHSSAPYVAILDVDFRPPRNWLRSIVPALIADPRASFVQSRCEFSNYRTNWLTRAQGLMLDAHFMMEQATRYRAGWMFQFNGTGAVWRRAAIAAAGGWSADSLCEDLDLTVRAEIAGWHGLFAMDPPVPGLVPDKVTHWRVQQRRWSNGFVQVARKLLGQVWMADWPLRRKMSASLLILIQTFYPCVAIASASLLACVLLRGGDLAVYMPVIDVIAALVAIIAICMTLAPYVALRRGSTLRYFATLASLTPLMIYVSLSNAPSILKTVFGATETWKRTPKTRPVPSVAPMD</sequence>
<feature type="transmembrane region" description="Helical" evidence="6">
    <location>
        <begin position="383"/>
        <end position="401"/>
    </location>
</feature>
<evidence type="ECO:0000256" key="5">
    <source>
        <dbReference type="ARBA" id="ARBA00023136"/>
    </source>
</evidence>
<accession>A0ABZ0HND7</accession>
<protein>
    <submittedName>
        <fullName evidence="7">Glycosyltransferase</fullName>
        <ecNumber evidence="7">2.4.-.-</ecNumber>
    </submittedName>
</protein>
<evidence type="ECO:0000256" key="2">
    <source>
        <dbReference type="ARBA" id="ARBA00022679"/>
    </source>
</evidence>
<evidence type="ECO:0000256" key="1">
    <source>
        <dbReference type="ARBA" id="ARBA00004308"/>
    </source>
</evidence>
<keyword evidence="8" id="KW-1185">Reference proteome</keyword>
<dbReference type="InterPro" id="IPR029044">
    <property type="entry name" value="Nucleotide-diphossugar_trans"/>
</dbReference>
<feature type="transmembrane region" description="Helical" evidence="6">
    <location>
        <begin position="350"/>
        <end position="376"/>
    </location>
</feature>